<dbReference type="GO" id="GO:0015385">
    <property type="term" value="F:sodium:proton antiporter activity"/>
    <property type="evidence" value="ECO:0007669"/>
    <property type="project" value="TreeGrafter"/>
</dbReference>
<dbReference type="PANTHER" id="PTHR34703:SF1">
    <property type="entry name" value="ANTIPORTER SUBUNIT MNHG2-RELATED"/>
    <property type="match status" value="1"/>
</dbReference>
<dbReference type="OrthoDB" id="4427992at2"/>
<dbReference type="Proteomes" id="UP000197361">
    <property type="component" value="Unassembled WGS sequence"/>
</dbReference>
<dbReference type="AlphaFoldDB" id="A0A246JX85"/>
<accession>A0A246JX85</accession>
<evidence type="ECO:0000256" key="1">
    <source>
        <dbReference type="SAM" id="Phobius"/>
    </source>
</evidence>
<dbReference type="InterPro" id="IPR005133">
    <property type="entry name" value="PhaG_MnhG_YufB"/>
</dbReference>
<dbReference type="Pfam" id="PF03334">
    <property type="entry name" value="PhaG_MnhG_YufB"/>
    <property type="match status" value="1"/>
</dbReference>
<sequence>MQAPDLPTWAAIIVGLLVFGGAVITLLGAAGLLRLHNFYERVHAPTLGATSGMAAILAGSALCFSVLQTRPVIHEILIALFVTLTTPVTLMLLARAAIYRDRSEANAGVPPDPESGHGQPER</sequence>
<evidence type="ECO:0000313" key="2">
    <source>
        <dbReference type="EMBL" id="OWQ97665.1"/>
    </source>
</evidence>
<feature type="transmembrane region" description="Helical" evidence="1">
    <location>
        <begin position="73"/>
        <end position="94"/>
    </location>
</feature>
<keyword evidence="1" id="KW-0812">Transmembrane</keyword>
<name>A0A246JX85_9SPHN</name>
<feature type="transmembrane region" description="Helical" evidence="1">
    <location>
        <begin position="6"/>
        <end position="35"/>
    </location>
</feature>
<keyword evidence="1" id="KW-0472">Membrane</keyword>
<dbReference type="EMBL" id="NISK01000002">
    <property type="protein sequence ID" value="OWQ97665.1"/>
    <property type="molecule type" value="Genomic_DNA"/>
</dbReference>
<protein>
    <submittedName>
        <fullName evidence="2">Cation:proton antiporter</fullName>
    </submittedName>
</protein>
<keyword evidence="3" id="KW-1185">Reference proteome</keyword>
<dbReference type="NCBIfam" id="TIGR01300">
    <property type="entry name" value="CPA3_mnhG_phaG"/>
    <property type="match status" value="1"/>
</dbReference>
<organism evidence="2 3">
    <name type="scientific">Sphingopyxis bauzanensis</name>
    <dbReference type="NCBI Taxonomy" id="651663"/>
    <lineage>
        <taxon>Bacteria</taxon>
        <taxon>Pseudomonadati</taxon>
        <taxon>Pseudomonadota</taxon>
        <taxon>Alphaproteobacteria</taxon>
        <taxon>Sphingomonadales</taxon>
        <taxon>Sphingomonadaceae</taxon>
        <taxon>Sphingopyxis</taxon>
    </lineage>
</organism>
<evidence type="ECO:0000313" key="3">
    <source>
        <dbReference type="Proteomes" id="UP000197361"/>
    </source>
</evidence>
<reference evidence="2 3" key="1">
    <citation type="journal article" date="2010" name="Int. J. Syst. Evol. Microbiol.">
        <title>Sphingopyxis bauzanensis sp. nov., a psychrophilic bacterium isolated from soil.</title>
        <authorList>
            <person name="Zhang D.C."/>
            <person name="Liu H.C."/>
            <person name="Xin Y.H."/>
            <person name="Zhou Y.G."/>
            <person name="Schinner F."/>
            <person name="Margesin R."/>
        </authorList>
    </citation>
    <scope>NUCLEOTIDE SEQUENCE [LARGE SCALE GENOMIC DNA]</scope>
    <source>
        <strain evidence="2 3">DSM 22271</strain>
    </source>
</reference>
<gene>
    <name evidence="2" type="ORF">CDQ92_09715</name>
</gene>
<keyword evidence="1" id="KW-1133">Transmembrane helix</keyword>
<feature type="transmembrane region" description="Helical" evidence="1">
    <location>
        <begin position="47"/>
        <end position="67"/>
    </location>
</feature>
<dbReference type="PANTHER" id="PTHR34703">
    <property type="entry name" value="ANTIPORTER SUBUNIT MNHG2-RELATED"/>
    <property type="match status" value="1"/>
</dbReference>
<proteinExistence type="predicted"/>
<comment type="caution">
    <text evidence="2">The sequence shown here is derived from an EMBL/GenBank/DDBJ whole genome shotgun (WGS) entry which is preliminary data.</text>
</comment>